<dbReference type="AlphaFoldDB" id="A0A0H3LV10"/>
<dbReference type="KEGG" id="bqu:BQ12130"/>
<organism evidence="2 3">
    <name type="scientific">Bartonella quintana (strain Toulouse)</name>
    <name type="common">Rochalimaea quintana</name>
    <dbReference type="NCBI Taxonomy" id="283165"/>
    <lineage>
        <taxon>Bacteria</taxon>
        <taxon>Pseudomonadati</taxon>
        <taxon>Pseudomonadota</taxon>
        <taxon>Alphaproteobacteria</taxon>
        <taxon>Hyphomicrobiales</taxon>
        <taxon>Bartonellaceae</taxon>
        <taxon>Bartonella</taxon>
    </lineage>
</organism>
<evidence type="ECO:0000256" key="1">
    <source>
        <dbReference type="SAM" id="MobiDB-lite"/>
    </source>
</evidence>
<feature type="compositionally biased region" description="Basic residues" evidence="1">
    <location>
        <begin position="500"/>
        <end position="510"/>
    </location>
</feature>
<proteinExistence type="predicted"/>
<dbReference type="EMBL" id="BX897700">
    <property type="protein sequence ID" value="CAF26672.1"/>
    <property type="molecule type" value="Genomic_DNA"/>
</dbReference>
<feature type="region of interest" description="Disordered" evidence="1">
    <location>
        <begin position="404"/>
        <end position="424"/>
    </location>
</feature>
<accession>A0A0H3LV10</accession>
<evidence type="ECO:0008006" key="4">
    <source>
        <dbReference type="Google" id="ProtNLM"/>
    </source>
</evidence>
<dbReference type="eggNOG" id="COG4581">
    <property type="taxonomic scope" value="Bacteria"/>
</dbReference>
<dbReference type="Proteomes" id="UP000000597">
    <property type="component" value="Chromosome"/>
</dbReference>
<gene>
    <name evidence="2" type="ordered locus">BQ12130</name>
</gene>
<feature type="region of interest" description="Disordered" evidence="1">
    <location>
        <begin position="461"/>
        <end position="532"/>
    </location>
</feature>
<reference evidence="2 3" key="1">
    <citation type="journal article" date="2004" name="Proc. Natl. Acad. Sci. U.S.A.">
        <title>The louse-borne human pathogen Bartonella quintana is a genomic derivative of the zoonotic agent Bartonella henselae.</title>
        <authorList>
            <person name="Alsmark U.C.M."/>
            <person name="Frank A.C."/>
            <person name="Karlberg E.O."/>
            <person name="Legault B.-A."/>
            <person name="Ardell D.H."/>
            <person name="Canbaeck B."/>
            <person name="Eriksson A.-S."/>
            <person name="Naeslund A.K."/>
            <person name="Handley S.A."/>
            <person name="Huvet M."/>
            <person name="La Scola B."/>
            <person name="Holmberg M."/>
            <person name="Andersson S.G.E."/>
        </authorList>
    </citation>
    <scope>NUCLEOTIDE SEQUENCE [LARGE SCALE GENOMIC DNA]</scope>
    <source>
        <strain evidence="2 3">Toulouse</strain>
    </source>
</reference>
<evidence type="ECO:0000313" key="2">
    <source>
        <dbReference type="EMBL" id="CAF26672.1"/>
    </source>
</evidence>
<sequence length="556" mass="62460">MIEANAPNVLKEQHNCGIVENKLFTSVALRKKRIMDSKIVQKNDILIEKHGNGKFEGFRFYANKNNTDDQAADTQSLADNENLILAFSKRAMRFCASANGDFTLNSNGIVRWIGQPVGQLIATEDFLKPKLIVLADTQLTGEARDNVVKRLERFVTFHFETNLKPLFDLRNADSLTDSTSSLALQLVNSLGIIPRREIANVVKNLDQESRAVLRRLGVRFGAFHIYIAGMLKPAPVQAITLLWNLQNEGHNQTGVNEIFAALAAGRTSLVIDPTYNRQFYQLAGYRILGQRAVRIDILERLANLIRSAVHWKQGDEPKPDGAYDGKSFFVTPTMMSILGANGTDMEEILKGLGYQSHACSSTVFEQNLLQNKVSAHTYTTAQKVPAAEYVGDLWQRIGISQTTQGEKGALPTSVEMQPDKSNTADCLSAAEPVGDFAKQKCIAAEEKIVLLWRYNNYFHHHTQKKRDKSGQRWQNKQRKSSKKWTSAQEDNSREATSHTRNSHKSNKPYSKRTNNQSSQRERRPNPDSPFAKLAALRDQLIKDKDKNAHILSSKGH</sequence>
<dbReference type="HOGENOM" id="CLU_008788_1_0_5"/>
<name>A0A0H3LV10_BARQU</name>
<evidence type="ECO:0000313" key="3">
    <source>
        <dbReference type="Proteomes" id="UP000000597"/>
    </source>
</evidence>
<protein>
    <recommendedName>
        <fullName evidence="4">ATP-dependent helicase</fullName>
    </recommendedName>
</protein>